<comment type="subcellular location">
    <subcellularLocation>
        <location evidence="1">Periplasm</location>
    </subcellularLocation>
</comment>
<feature type="region of interest" description="Disordered" evidence="14">
    <location>
        <begin position="1"/>
        <end position="25"/>
    </location>
</feature>
<dbReference type="GO" id="GO:0020037">
    <property type="term" value="F:heme binding"/>
    <property type="evidence" value="ECO:0007669"/>
    <property type="project" value="InterPro"/>
</dbReference>
<reference evidence="16 17" key="1">
    <citation type="submission" date="2019-03" db="EMBL/GenBank/DDBJ databases">
        <title>Genome sequence of Thiobacillaceae bacterium LSR1, a sulfur-oxidizing bacterium isolated from freshwater sediment.</title>
        <authorList>
            <person name="Li S."/>
        </authorList>
    </citation>
    <scope>NUCLEOTIDE SEQUENCE [LARGE SCALE GENOMIC DNA]</scope>
    <source>
        <strain evidence="16 17">LSR1</strain>
    </source>
</reference>
<comment type="pathway">
    <text evidence="2">One-carbon metabolism; methylamine degradation.</text>
</comment>
<keyword evidence="4 13" id="KW-0349">Heme</keyword>
<evidence type="ECO:0000313" key="17">
    <source>
        <dbReference type="Proteomes" id="UP000295443"/>
    </source>
</evidence>
<dbReference type="GO" id="GO:0042597">
    <property type="term" value="C:periplasmic space"/>
    <property type="evidence" value="ECO:0007669"/>
    <property type="project" value="UniProtKB-SubCell"/>
</dbReference>
<keyword evidence="8" id="KW-0249">Electron transport</keyword>
<name>A0A4R1B723_9PROT</name>
<keyword evidence="7" id="KW-0574">Periplasm</keyword>
<evidence type="ECO:0000256" key="13">
    <source>
        <dbReference type="PROSITE-ProRule" id="PRU00433"/>
    </source>
</evidence>
<dbReference type="Proteomes" id="UP000295443">
    <property type="component" value="Unassembled WGS sequence"/>
</dbReference>
<keyword evidence="9" id="KW-0560">Oxidoreductase</keyword>
<keyword evidence="17" id="KW-1185">Reference proteome</keyword>
<evidence type="ECO:0000256" key="1">
    <source>
        <dbReference type="ARBA" id="ARBA00004418"/>
    </source>
</evidence>
<dbReference type="SUPFAM" id="SSF46626">
    <property type="entry name" value="Cytochrome c"/>
    <property type="match status" value="2"/>
</dbReference>
<feature type="region of interest" description="Disordered" evidence="14">
    <location>
        <begin position="427"/>
        <end position="450"/>
    </location>
</feature>
<dbReference type="EMBL" id="SJZB01000047">
    <property type="protein sequence ID" value="TCJ11915.1"/>
    <property type="molecule type" value="Genomic_DNA"/>
</dbReference>
<evidence type="ECO:0000256" key="14">
    <source>
        <dbReference type="SAM" id="MobiDB-lite"/>
    </source>
</evidence>
<comment type="caution">
    <text evidence="16">The sequence shown here is derived from an EMBL/GenBank/DDBJ whole genome shotgun (WGS) entry which is preliminary data.</text>
</comment>
<dbReference type="PROSITE" id="PS51007">
    <property type="entry name" value="CYTC"/>
    <property type="match status" value="1"/>
</dbReference>
<keyword evidence="10 13" id="KW-0408">Iron</keyword>
<dbReference type="GO" id="GO:0046872">
    <property type="term" value="F:metal ion binding"/>
    <property type="evidence" value="ECO:0007669"/>
    <property type="project" value="UniProtKB-KW"/>
</dbReference>
<feature type="domain" description="Cytochrome c" evidence="15">
    <location>
        <begin position="255"/>
        <end position="413"/>
    </location>
</feature>
<keyword evidence="3" id="KW-0813">Transport</keyword>
<sequence>MAGHLQPCPQGLPDRRAPGSARDLYDDLPDAGHGIQRHRHLADGVWIQAMMSGLGVRAARVVAVAAFLVVGVAHAATPAQIVAPLGLPPMTVPEGNPLTREKIDLGRRLFMDRRLSHNNTMSCGMCHVPEQGFTSNELGAAIGMEGRSLRRNSPSMYNVGYQRTFFHEGREPHLEDQVWGPLLTKVEMDMPSVGYVVEKVRQLPEYRGLFEAAFGGPATAERIGQAIASWERTLVSGNSRFDRWYYGHQADALTAREQAGFTVFMGKGRCAVCHLVGDRSALFTDHLYHNTGLGWERTMFPERNSYKVQLAPGVFVQVMGAMLKSFEPPQPDVGRYEVTIDPKDRWAYKTPSLRNVALTRPYMHDGSLATLEEVVEFYDKGGIDNENKSPLLQRLNLDYEEKTALVAFLKTLTGDNIEALANDARLAPASPPNLSRDPSDAYSESVAGHP</sequence>
<evidence type="ECO:0000256" key="9">
    <source>
        <dbReference type="ARBA" id="ARBA00023002"/>
    </source>
</evidence>
<evidence type="ECO:0000256" key="4">
    <source>
        <dbReference type="ARBA" id="ARBA00022617"/>
    </source>
</evidence>
<dbReference type="InterPro" id="IPR036909">
    <property type="entry name" value="Cyt_c-like_dom_sf"/>
</dbReference>
<dbReference type="PANTHER" id="PTHR30600">
    <property type="entry name" value="CYTOCHROME C PEROXIDASE-RELATED"/>
    <property type="match status" value="1"/>
</dbReference>
<evidence type="ECO:0000256" key="6">
    <source>
        <dbReference type="ARBA" id="ARBA00022729"/>
    </source>
</evidence>
<evidence type="ECO:0000256" key="3">
    <source>
        <dbReference type="ARBA" id="ARBA00022448"/>
    </source>
</evidence>
<dbReference type="InterPro" id="IPR004852">
    <property type="entry name" value="Di-haem_cyt_c_peroxidsae"/>
</dbReference>
<organism evidence="16 17">
    <name type="scientific">Parasulfuritortus cantonensis</name>
    <dbReference type="NCBI Taxonomy" id="2528202"/>
    <lineage>
        <taxon>Bacteria</taxon>
        <taxon>Pseudomonadati</taxon>
        <taxon>Pseudomonadota</taxon>
        <taxon>Betaproteobacteria</taxon>
        <taxon>Nitrosomonadales</taxon>
        <taxon>Thiobacillaceae</taxon>
        <taxon>Parasulfuritortus</taxon>
    </lineage>
</organism>
<evidence type="ECO:0000259" key="15">
    <source>
        <dbReference type="PROSITE" id="PS51007"/>
    </source>
</evidence>
<evidence type="ECO:0000256" key="5">
    <source>
        <dbReference type="ARBA" id="ARBA00022723"/>
    </source>
</evidence>
<evidence type="ECO:0000256" key="2">
    <source>
        <dbReference type="ARBA" id="ARBA00004856"/>
    </source>
</evidence>
<proteinExistence type="predicted"/>
<gene>
    <name evidence="16" type="ORF">EZJ19_13710</name>
</gene>
<dbReference type="Gene3D" id="1.10.760.10">
    <property type="entry name" value="Cytochrome c-like domain"/>
    <property type="match status" value="2"/>
</dbReference>
<dbReference type="FunFam" id="1.10.760.10:FF:000019">
    <property type="entry name" value="Di-heme cytochrome C peroxidase"/>
    <property type="match status" value="1"/>
</dbReference>
<protein>
    <recommendedName>
        <fullName evidence="12">Methylamine utilization protein MauG</fullName>
    </recommendedName>
</protein>
<keyword evidence="6" id="KW-0732">Signal</keyword>
<evidence type="ECO:0000313" key="16">
    <source>
        <dbReference type="EMBL" id="TCJ11915.1"/>
    </source>
</evidence>
<evidence type="ECO:0000256" key="11">
    <source>
        <dbReference type="ARBA" id="ARBA00058991"/>
    </source>
</evidence>
<dbReference type="AlphaFoldDB" id="A0A4R1B723"/>
<comment type="function">
    <text evidence="11">Involved in methylamine metabolism. Essential for the maturation of the beta subunit of MADH, presumably via a step in the biosynthesis of tryptophan tryptophylquinone (TTQ), the cofactor of MADH.</text>
</comment>
<dbReference type="Pfam" id="PF03150">
    <property type="entry name" value="CCP_MauG"/>
    <property type="match status" value="1"/>
</dbReference>
<evidence type="ECO:0000256" key="10">
    <source>
        <dbReference type="ARBA" id="ARBA00023004"/>
    </source>
</evidence>
<evidence type="ECO:0000256" key="8">
    <source>
        <dbReference type="ARBA" id="ARBA00022982"/>
    </source>
</evidence>
<dbReference type="InterPro" id="IPR009056">
    <property type="entry name" value="Cyt_c-like_dom"/>
</dbReference>
<dbReference type="InterPro" id="IPR051395">
    <property type="entry name" value="Cytochrome_c_Peroxidase/MauG"/>
</dbReference>
<evidence type="ECO:0000256" key="12">
    <source>
        <dbReference type="ARBA" id="ARBA00073576"/>
    </source>
</evidence>
<dbReference type="GO" id="GO:0009055">
    <property type="term" value="F:electron transfer activity"/>
    <property type="evidence" value="ECO:0007669"/>
    <property type="project" value="InterPro"/>
</dbReference>
<evidence type="ECO:0000256" key="7">
    <source>
        <dbReference type="ARBA" id="ARBA00022764"/>
    </source>
</evidence>
<keyword evidence="5 13" id="KW-0479">Metal-binding</keyword>
<accession>A0A4R1B723</accession>
<dbReference type="PANTHER" id="PTHR30600:SF10">
    <property type="entry name" value="BLL6722 PROTEIN"/>
    <property type="match status" value="1"/>
</dbReference>
<dbReference type="OrthoDB" id="9805202at2"/>
<dbReference type="GO" id="GO:0004130">
    <property type="term" value="F:cytochrome-c peroxidase activity"/>
    <property type="evidence" value="ECO:0007669"/>
    <property type="project" value="TreeGrafter"/>
</dbReference>